<dbReference type="GO" id="GO:0016740">
    <property type="term" value="F:transferase activity"/>
    <property type="evidence" value="ECO:0007669"/>
    <property type="project" value="UniProtKB-KW"/>
</dbReference>
<proteinExistence type="predicted"/>
<dbReference type="InterPro" id="IPR036282">
    <property type="entry name" value="Glutathione-S-Trfase_C_sf"/>
</dbReference>
<name>A0A6A6Q0J5_9PEZI</name>
<dbReference type="InterPro" id="IPR040079">
    <property type="entry name" value="Glutathione_S-Trfase"/>
</dbReference>
<dbReference type="RefSeq" id="XP_033592371.1">
    <property type="nucleotide sequence ID" value="XM_033733118.1"/>
</dbReference>
<feature type="domain" description="GST N-terminal" evidence="1">
    <location>
        <begin position="1"/>
        <end position="81"/>
    </location>
</feature>
<dbReference type="CDD" id="cd03205">
    <property type="entry name" value="GST_C_6"/>
    <property type="match status" value="1"/>
</dbReference>
<dbReference type="GeneID" id="54474120"/>
<dbReference type="Pfam" id="PF13409">
    <property type="entry name" value="GST_N_2"/>
    <property type="match status" value="1"/>
</dbReference>
<reference evidence="3" key="1">
    <citation type="journal article" date="2020" name="Stud. Mycol.">
        <title>101 Dothideomycetes genomes: a test case for predicting lifestyles and emergence of pathogens.</title>
        <authorList>
            <person name="Haridas S."/>
            <person name="Albert R."/>
            <person name="Binder M."/>
            <person name="Bloem J."/>
            <person name="Labutti K."/>
            <person name="Salamov A."/>
            <person name="Andreopoulos B."/>
            <person name="Baker S."/>
            <person name="Barry K."/>
            <person name="Bills G."/>
            <person name="Bluhm B."/>
            <person name="Cannon C."/>
            <person name="Castanera R."/>
            <person name="Culley D."/>
            <person name="Daum C."/>
            <person name="Ezra D."/>
            <person name="Gonzalez J."/>
            <person name="Henrissat B."/>
            <person name="Kuo A."/>
            <person name="Liang C."/>
            <person name="Lipzen A."/>
            <person name="Lutzoni F."/>
            <person name="Magnuson J."/>
            <person name="Mondo S."/>
            <person name="Nolan M."/>
            <person name="Ohm R."/>
            <person name="Pangilinan J."/>
            <person name="Park H.-J."/>
            <person name="Ramirez L."/>
            <person name="Alfaro M."/>
            <person name="Sun H."/>
            <person name="Tritt A."/>
            <person name="Yoshinaga Y."/>
            <person name="Zwiers L.-H."/>
            <person name="Turgeon B."/>
            <person name="Goodwin S."/>
            <person name="Spatafora J."/>
            <person name="Crous P."/>
            <person name="Grigoriev I."/>
        </authorList>
    </citation>
    <scope>NUCLEOTIDE SEQUENCE</scope>
    <source>
        <strain evidence="3">CBS 113389</strain>
    </source>
</reference>
<feature type="domain" description="GST C-terminal" evidence="2">
    <location>
        <begin position="85"/>
        <end position="214"/>
    </location>
</feature>
<evidence type="ECO:0000313" key="3">
    <source>
        <dbReference type="EMBL" id="KAF2485802.1"/>
    </source>
</evidence>
<sequence length="216" mass="24531">MTWTLISASPSPYARKVRIALQEKNLPFTLQTEVPWDTTTKTPQYNPLEKLPVLILDDGKTAIYESHYIMEWLEAKYPATSLMPDDVDGKLFAKQVEVITDGICDALVLAFFENKREEGKQSGPWKERQMRKADGGLQALATFVDQAGGGEFLIGNKLTLADIAIASVLGWLSLRWPDHEWQRKHPQLKKYFDRLDQRESFANTRPAPQNISDPVV</sequence>
<dbReference type="PROSITE" id="PS50404">
    <property type="entry name" value="GST_NTER"/>
    <property type="match status" value="1"/>
</dbReference>
<keyword evidence="4" id="KW-1185">Reference proteome</keyword>
<dbReference type="InterPro" id="IPR004045">
    <property type="entry name" value="Glutathione_S-Trfase_N"/>
</dbReference>
<dbReference type="SUPFAM" id="SSF47616">
    <property type="entry name" value="GST C-terminal domain-like"/>
    <property type="match status" value="1"/>
</dbReference>
<dbReference type="PANTHER" id="PTHR43968:SF6">
    <property type="entry name" value="GLUTATHIONE S-TRANSFERASE OMEGA"/>
    <property type="match status" value="1"/>
</dbReference>
<dbReference type="GO" id="GO:0005737">
    <property type="term" value="C:cytoplasm"/>
    <property type="evidence" value="ECO:0007669"/>
    <property type="project" value="TreeGrafter"/>
</dbReference>
<evidence type="ECO:0000259" key="2">
    <source>
        <dbReference type="PROSITE" id="PS50405"/>
    </source>
</evidence>
<dbReference type="OrthoDB" id="249703at2759"/>
<dbReference type="Gene3D" id="1.20.1050.10">
    <property type="match status" value="1"/>
</dbReference>
<dbReference type="Proteomes" id="UP000799767">
    <property type="component" value="Unassembled WGS sequence"/>
</dbReference>
<gene>
    <name evidence="3" type="ORF">BDY17DRAFT_294260</name>
</gene>
<dbReference type="SFLD" id="SFLDS00019">
    <property type="entry name" value="Glutathione_Transferase_(cytos"/>
    <property type="match status" value="1"/>
</dbReference>
<dbReference type="AlphaFoldDB" id="A0A6A6Q0J5"/>
<dbReference type="Gene3D" id="3.40.30.10">
    <property type="entry name" value="Glutaredoxin"/>
    <property type="match status" value="1"/>
</dbReference>
<dbReference type="EMBL" id="MU001633">
    <property type="protein sequence ID" value="KAF2485802.1"/>
    <property type="molecule type" value="Genomic_DNA"/>
</dbReference>
<evidence type="ECO:0000313" key="4">
    <source>
        <dbReference type="Proteomes" id="UP000799767"/>
    </source>
</evidence>
<dbReference type="SUPFAM" id="SSF52833">
    <property type="entry name" value="Thioredoxin-like"/>
    <property type="match status" value="1"/>
</dbReference>
<evidence type="ECO:0000259" key="1">
    <source>
        <dbReference type="PROSITE" id="PS50404"/>
    </source>
</evidence>
<dbReference type="Pfam" id="PF13410">
    <property type="entry name" value="GST_C_2"/>
    <property type="match status" value="1"/>
</dbReference>
<dbReference type="InterPro" id="IPR050983">
    <property type="entry name" value="GST_Omega/HSP26"/>
</dbReference>
<dbReference type="PROSITE" id="PS50405">
    <property type="entry name" value="GST_CTER"/>
    <property type="match status" value="1"/>
</dbReference>
<dbReference type="PANTHER" id="PTHR43968">
    <property type="match status" value="1"/>
</dbReference>
<dbReference type="SFLD" id="SFLDG00358">
    <property type="entry name" value="Main_(cytGST)"/>
    <property type="match status" value="1"/>
</dbReference>
<organism evidence="3 4">
    <name type="scientific">Neohortaea acidophila</name>
    <dbReference type="NCBI Taxonomy" id="245834"/>
    <lineage>
        <taxon>Eukaryota</taxon>
        <taxon>Fungi</taxon>
        <taxon>Dikarya</taxon>
        <taxon>Ascomycota</taxon>
        <taxon>Pezizomycotina</taxon>
        <taxon>Dothideomycetes</taxon>
        <taxon>Dothideomycetidae</taxon>
        <taxon>Mycosphaerellales</taxon>
        <taxon>Teratosphaeriaceae</taxon>
        <taxon>Neohortaea</taxon>
    </lineage>
</organism>
<keyword evidence="3" id="KW-0808">Transferase</keyword>
<accession>A0A6A6Q0J5</accession>
<dbReference type="InterPro" id="IPR010987">
    <property type="entry name" value="Glutathione-S-Trfase_C-like"/>
</dbReference>
<protein>
    <submittedName>
        <fullName evidence="3">Glutathione S-transferase</fullName>
    </submittedName>
</protein>
<dbReference type="InterPro" id="IPR036249">
    <property type="entry name" value="Thioredoxin-like_sf"/>
</dbReference>